<sequence>MVFCSCNDDYLQLETLIVVPENNKVGVTDGVNNLASFKLEILFFLGLA</sequence>
<proteinExistence type="predicted"/>
<evidence type="ECO:0000313" key="2">
    <source>
        <dbReference type="Proteomes" id="UP000283095"/>
    </source>
</evidence>
<reference evidence="1 2" key="1">
    <citation type="submission" date="2018-01" db="EMBL/GenBank/DDBJ databases">
        <title>Bacillus asahii Genome sequencing and assembly.</title>
        <authorList>
            <person name="Jiang H."/>
            <person name="Feng Y."/>
            <person name="Zhao F."/>
            <person name="Lin X."/>
        </authorList>
    </citation>
    <scope>NUCLEOTIDE SEQUENCE [LARGE SCALE GENOMIC DNA]</scope>
    <source>
        <strain evidence="1 2">OM18</strain>
    </source>
</reference>
<protein>
    <submittedName>
        <fullName evidence="1">Uncharacterized protein</fullName>
    </submittedName>
</protein>
<accession>A0A3T0KTC2</accession>
<dbReference type="EMBL" id="CP026095">
    <property type="protein sequence ID" value="AZV43441.1"/>
    <property type="molecule type" value="Genomic_DNA"/>
</dbReference>
<gene>
    <name evidence="1" type="ORF">BAOM_2832</name>
</gene>
<organism evidence="1 2">
    <name type="scientific">Peribacillus asahii</name>
    <dbReference type="NCBI Taxonomy" id="228899"/>
    <lineage>
        <taxon>Bacteria</taxon>
        <taxon>Bacillati</taxon>
        <taxon>Bacillota</taxon>
        <taxon>Bacilli</taxon>
        <taxon>Bacillales</taxon>
        <taxon>Bacillaceae</taxon>
        <taxon>Peribacillus</taxon>
    </lineage>
</organism>
<dbReference type="AlphaFoldDB" id="A0A3T0KTC2"/>
<dbReference type="KEGG" id="pasa:BAOM_2832"/>
<evidence type="ECO:0000313" key="1">
    <source>
        <dbReference type="EMBL" id="AZV43441.1"/>
    </source>
</evidence>
<dbReference type="Proteomes" id="UP000283095">
    <property type="component" value="Chromosome"/>
</dbReference>
<name>A0A3T0KTC2_9BACI</name>